<evidence type="ECO:0000313" key="4">
    <source>
        <dbReference type="Proteomes" id="UP000182444"/>
    </source>
</evidence>
<organism evidence="3 4">
    <name type="scientific">Yarrowia lipolytica</name>
    <name type="common">Candida lipolytica</name>
    <dbReference type="NCBI Taxonomy" id="4952"/>
    <lineage>
        <taxon>Eukaryota</taxon>
        <taxon>Fungi</taxon>
        <taxon>Dikarya</taxon>
        <taxon>Ascomycota</taxon>
        <taxon>Saccharomycotina</taxon>
        <taxon>Dipodascomycetes</taxon>
        <taxon>Dipodascales</taxon>
        <taxon>Dipodascales incertae sedis</taxon>
        <taxon>Yarrowia</taxon>
    </lineage>
</organism>
<evidence type="ECO:0000256" key="1">
    <source>
        <dbReference type="SAM" id="MobiDB-lite"/>
    </source>
</evidence>
<gene>
    <name evidence="3" type="ORF">YALI1_D20457g</name>
</gene>
<reference evidence="3 4" key="1">
    <citation type="journal article" date="2016" name="PLoS ONE">
        <title>Sequence Assembly of Yarrowia lipolytica Strain W29/CLIB89 Shows Transposable Element Diversity.</title>
        <authorList>
            <person name="Magnan C."/>
            <person name="Yu J."/>
            <person name="Chang I."/>
            <person name="Jahn E."/>
            <person name="Kanomata Y."/>
            <person name="Wu J."/>
            <person name="Zeller M."/>
            <person name="Oakes M."/>
            <person name="Baldi P."/>
            <person name="Sandmeyer S."/>
        </authorList>
    </citation>
    <scope>NUCLEOTIDE SEQUENCE [LARGE SCALE GENOMIC DNA]</scope>
    <source>
        <strain evidence="4">CLIB89(W29)</strain>
    </source>
</reference>
<keyword evidence="2" id="KW-0472">Membrane</keyword>
<dbReference type="VEuPathDB" id="FungiDB:YALI0_D16599g"/>
<dbReference type="Proteomes" id="UP000182444">
    <property type="component" value="Chromosome 1D"/>
</dbReference>
<feature type="region of interest" description="Disordered" evidence="1">
    <location>
        <begin position="1"/>
        <end position="60"/>
    </location>
</feature>
<dbReference type="AlphaFoldDB" id="A0A1D8NEU0"/>
<keyword evidence="2" id="KW-1133">Transmembrane helix</keyword>
<evidence type="ECO:0000313" key="3">
    <source>
        <dbReference type="EMBL" id="AOW04150.1"/>
    </source>
</evidence>
<sequence>MFRTLVRMNRHARPKGTSSRPSHGITDSLGSSKAAKVPLSETTLPGGKLPPSLQGKTAEQRQKANRFMGITLILVAGILIVAGYKSQKRIGTKEPHESIETAVLQRVLEANRQEKEREREKKTE</sequence>
<evidence type="ECO:0000256" key="2">
    <source>
        <dbReference type="SAM" id="Phobius"/>
    </source>
</evidence>
<name>A0A1D8NEU0_YARLL</name>
<dbReference type="EMBL" id="CP017556">
    <property type="protein sequence ID" value="AOW04150.1"/>
    <property type="molecule type" value="Genomic_DNA"/>
</dbReference>
<dbReference type="KEGG" id="yli:2910202"/>
<feature type="transmembrane region" description="Helical" evidence="2">
    <location>
        <begin position="67"/>
        <end position="84"/>
    </location>
</feature>
<dbReference type="GeneID" id="2910202"/>
<proteinExistence type="predicted"/>
<protein>
    <submittedName>
        <fullName evidence="3">Uncharacterized protein</fullName>
    </submittedName>
</protein>
<dbReference type="VEuPathDB" id="FungiDB:YALI1_D20457g"/>
<keyword evidence="2" id="KW-0812">Transmembrane</keyword>
<dbReference type="RefSeq" id="XP_502904.2">
    <property type="nucleotide sequence ID" value="XM_502904.4"/>
</dbReference>
<accession>A0A1D8NEU0</accession>
<dbReference type="OrthoDB" id="4085671at2759"/>